<feature type="region of interest" description="Disordered" evidence="2">
    <location>
        <begin position="22"/>
        <end position="44"/>
    </location>
</feature>
<feature type="coiled-coil region" evidence="1">
    <location>
        <begin position="68"/>
        <end position="179"/>
    </location>
</feature>
<comment type="caution">
    <text evidence="3">The sequence shown here is derived from an EMBL/GenBank/DDBJ whole genome shotgun (WGS) entry which is preliminary data.</text>
</comment>
<sequence length="186" mass="21367">MTVLETISRVCTRIRGIMRRPRSSSPLRILRQPPAQGARAPSPPAMAINEPPPVYSEANHELETQSTIRAQTLIIAEKQRLIQELQNKYATLHCKQFGTLLECFEKQKQIVRTKKELDAAIEEKEKLQAKTFEIAMEKEKKEEEVVGLKKSVQRHIRDKDELQQTIDGLNEVIEHLSEMVTPFVDI</sequence>
<evidence type="ECO:0008006" key="5">
    <source>
        <dbReference type="Google" id="ProtNLM"/>
    </source>
</evidence>
<organism evidence="3 4">
    <name type="scientific">Steinernema carpocapsae</name>
    <name type="common">Entomopathogenic nematode</name>
    <dbReference type="NCBI Taxonomy" id="34508"/>
    <lineage>
        <taxon>Eukaryota</taxon>
        <taxon>Metazoa</taxon>
        <taxon>Ecdysozoa</taxon>
        <taxon>Nematoda</taxon>
        <taxon>Chromadorea</taxon>
        <taxon>Rhabditida</taxon>
        <taxon>Tylenchina</taxon>
        <taxon>Panagrolaimomorpha</taxon>
        <taxon>Strongyloidoidea</taxon>
        <taxon>Steinernematidae</taxon>
        <taxon>Steinernema</taxon>
    </lineage>
</organism>
<gene>
    <name evidence="3" type="ORF">L596_005536</name>
</gene>
<keyword evidence="4" id="KW-1185">Reference proteome</keyword>
<evidence type="ECO:0000313" key="3">
    <source>
        <dbReference type="EMBL" id="TMS38914.1"/>
    </source>
</evidence>
<keyword evidence="1" id="KW-0175">Coiled coil</keyword>
<proteinExistence type="predicted"/>
<dbReference type="EMBL" id="AZBU02000001">
    <property type="protein sequence ID" value="TMS38914.1"/>
    <property type="molecule type" value="Genomic_DNA"/>
</dbReference>
<evidence type="ECO:0000256" key="1">
    <source>
        <dbReference type="SAM" id="Coils"/>
    </source>
</evidence>
<evidence type="ECO:0000256" key="2">
    <source>
        <dbReference type="SAM" id="MobiDB-lite"/>
    </source>
</evidence>
<reference evidence="3 4" key="1">
    <citation type="journal article" date="2015" name="Genome Biol.">
        <title>Comparative genomics of Steinernema reveals deeply conserved gene regulatory networks.</title>
        <authorList>
            <person name="Dillman A.R."/>
            <person name="Macchietto M."/>
            <person name="Porter C.F."/>
            <person name="Rogers A."/>
            <person name="Williams B."/>
            <person name="Antoshechkin I."/>
            <person name="Lee M.M."/>
            <person name="Goodwin Z."/>
            <person name="Lu X."/>
            <person name="Lewis E.E."/>
            <person name="Goodrich-Blair H."/>
            <person name="Stock S.P."/>
            <person name="Adams B.J."/>
            <person name="Sternberg P.W."/>
            <person name="Mortazavi A."/>
        </authorList>
    </citation>
    <scope>NUCLEOTIDE SEQUENCE [LARGE SCALE GENOMIC DNA]</scope>
    <source>
        <strain evidence="3 4">ALL</strain>
    </source>
</reference>
<feature type="compositionally biased region" description="Low complexity" evidence="2">
    <location>
        <begin position="23"/>
        <end position="34"/>
    </location>
</feature>
<dbReference type="Proteomes" id="UP000298663">
    <property type="component" value="Unassembled WGS sequence"/>
</dbReference>
<dbReference type="AlphaFoldDB" id="A0A4U8V0I6"/>
<reference evidence="3 4" key="2">
    <citation type="journal article" date="2019" name="G3 (Bethesda)">
        <title>Hybrid Assembly of the Genome of the Entomopathogenic Nematode Steinernema carpocapsae Identifies the X-Chromosome.</title>
        <authorList>
            <person name="Serra L."/>
            <person name="Macchietto M."/>
            <person name="Macias-Munoz A."/>
            <person name="McGill C.J."/>
            <person name="Rodriguez I.M."/>
            <person name="Rodriguez B."/>
            <person name="Murad R."/>
            <person name="Mortazavi A."/>
        </authorList>
    </citation>
    <scope>NUCLEOTIDE SEQUENCE [LARGE SCALE GENOMIC DNA]</scope>
    <source>
        <strain evidence="3 4">ALL</strain>
    </source>
</reference>
<name>A0A4U8V0I6_STECR</name>
<accession>A0A4U8V0I6</accession>
<evidence type="ECO:0000313" key="4">
    <source>
        <dbReference type="Proteomes" id="UP000298663"/>
    </source>
</evidence>
<protein>
    <recommendedName>
        <fullName evidence="5">Transforming acidic coiled-coil-containing protein C-terminal domain-containing protein</fullName>
    </recommendedName>
</protein>